<gene>
    <name evidence="1" type="ORF">SDC9_49869</name>
</gene>
<evidence type="ECO:0000313" key="1">
    <source>
        <dbReference type="EMBL" id="MPM03602.1"/>
    </source>
</evidence>
<accession>A0A644WIL6</accession>
<organism evidence="1">
    <name type="scientific">bioreactor metagenome</name>
    <dbReference type="NCBI Taxonomy" id="1076179"/>
    <lineage>
        <taxon>unclassified sequences</taxon>
        <taxon>metagenomes</taxon>
        <taxon>ecological metagenomes</taxon>
    </lineage>
</organism>
<comment type="caution">
    <text evidence="1">The sequence shown here is derived from an EMBL/GenBank/DDBJ whole genome shotgun (WGS) entry which is preliminary data.</text>
</comment>
<sequence length="66" mass="7225">MIFPTAIRAGKGMAPAAYTIFIFEKIRFFFRAMGLREKGVDAGLAALKAAAPRKCGIGFILCDEHF</sequence>
<proteinExistence type="predicted"/>
<name>A0A644WIL6_9ZZZZ</name>
<protein>
    <submittedName>
        <fullName evidence="1">Uncharacterized protein</fullName>
    </submittedName>
</protein>
<dbReference type="EMBL" id="VSSQ01000967">
    <property type="protein sequence ID" value="MPM03602.1"/>
    <property type="molecule type" value="Genomic_DNA"/>
</dbReference>
<dbReference type="AlphaFoldDB" id="A0A644WIL6"/>
<reference evidence="1" key="1">
    <citation type="submission" date="2019-08" db="EMBL/GenBank/DDBJ databases">
        <authorList>
            <person name="Kucharzyk K."/>
            <person name="Murdoch R.W."/>
            <person name="Higgins S."/>
            <person name="Loffler F."/>
        </authorList>
    </citation>
    <scope>NUCLEOTIDE SEQUENCE</scope>
</reference>